<dbReference type="Proteomes" id="UP000000305">
    <property type="component" value="Unassembled WGS sequence"/>
</dbReference>
<dbReference type="EMBL" id="GL732875">
    <property type="protein sequence ID" value="EFX64127.1"/>
    <property type="molecule type" value="Genomic_DNA"/>
</dbReference>
<evidence type="ECO:0000313" key="1">
    <source>
        <dbReference type="EMBL" id="EFX64127.1"/>
    </source>
</evidence>
<dbReference type="HOGENOM" id="CLU_2280211_0_0_1"/>
<sequence>MNAPVAESEIKTKIISSIPSRYRGFMSARDSVPISDQTINSLTSRLLKEDSLAKKWKREKMDHQDAAFSHEIGHQIDRLTLKHHMVVALQKRTRIMERRSFW</sequence>
<dbReference type="InParanoid" id="E9HVV4"/>
<name>E9HVV4_DAPPU</name>
<proteinExistence type="predicted"/>
<protein>
    <submittedName>
        <fullName evidence="1">Uncharacterized protein</fullName>
    </submittedName>
</protein>
<accession>E9HVV4</accession>
<keyword evidence="2" id="KW-1185">Reference proteome</keyword>
<dbReference type="AlphaFoldDB" id="E9HVV4"/>
<gene>
    <name evidence="1" type="ORF">DAPPUDRAFT_266998</name>
</gene>
<organism evidence="1 2">
    <name type="scientific">Daphnia pulex</name>
    <name type="common">Water flea</name>
    <dbReference type="NCBI Taxonomy" id="6669"/>
    <lineage>
        <taxon>Eukaryota</taxon>
        <taxon>Metazoa</taxon>
        <taxon>Ecdysozoa</taxon>
        <taxon>Arthropoda</taxon>
        <taxon>Crustacea</taxon>
        <taxon>Branchiopoda</taxon>
        <taxon>Diplostraca</taxon>
        <taxon>Cladocera</taxon>
        <taxon>Anomopoda</taxon>
        <taxon>Daphniidae</taxon>
        <taxon>Daphnia</taxon>
    </lineage>
</organism>
<evidence type="ECO:0000313" key="2">
    <source>
        <dbReference type="Proteomes" id="UP000000305"/>
    </source>
</evidence>
<reference evidence="1 2" key="1">
    <citation type="journal article" date="2011" name="Science">
        <title>The ecoresponsive genome of Daphnia pulex.</title>
        <authorList>
            <person name="Colbourne J.K."/>
            <person name="Pfrender M.E."/>
            <person name="Gilbert D."/>
            <person name="Thomas W.K."/>
            <person name="Tucker A."/>
            <person name="Oakley T.H."/>
            <person name="Tokishita S."/>
            <person name="Aerts A."/>
            <person name="Arnold G.J."/>
            <person name="Basu M.K."/>
            <person name="Bauer D.J."/>
            <person name="Caceres C.E."/>
            <person name="Carmel L."/>
            <person name="Casola C."/>
            <person name="Choi J.H."/>
            <person name="Detter J.C."/>
            <person name="Dong Q."/>
            <person name="Dusheyko S."/>
            <person name="Eads B.D."/>
            <person name="Frohlich T."/>
            <person name="Geiler-Samerotte K.A."/>
            <person name="Gerlach D."/>
            <person name="Hatcher P."/>
            <person name="Jogdeo S."/>
            <person name="Krijgsveld J."/>
            <person name="Kriventseva E.V."/>
            <person name="Kultz D."/>
            <person name="Laforsch C."/>
            <person name="Lindquist E."/>
            <person name="Lopez J."/>
            <person name="Manak J.R."/>
            <person name="Muller J."/>
            <person name="Pangilinan J."/>
            <person name="Patwardhan R.P."/>
            <person name="Pitluck S."/>
            <person name="Pritham E.J."/>
            <person name="Rechtsteiner A."/>
            <person name="Rho M."/>
            <person name="Rogozin I.B."/>
            <person name="Sakarya O."/>
            <person name="Salamov A."/>
            <person name="Schaack S."/>
            <person name="Shapiro H."/>
            <person name="Shiga Y."/>
            <person name="Skalitzky C."/>
            <person name="Smith Z."/>
            <person name="Souvorov A."/>
            <person name="Sung W."/>
            <person name="Tang Z."/>
            <person name="Tsuchiya D."/>
            <person name="Tu H."/>
            <person name="Vos H."/>
            <person name="Wang M."/>
            <person name="Wolf Y.I."/>
            <person name="Yamagata H."/>
            <person name="Yamada T."/>
            <person name="Ye Y."/>
            <person name="Shaw J.R."/>
            <person name="Andrews J."/>
            <person name="Crease T.J."/>
            <person name="Tang H."/>
            <person name="Lucas S.M."/>
            <person name="Robertson H.M."/>
            <person name="Bork P."/>
            <person name="Koonin E.V."/>
            <person name="Zdobnov E.M."/>
            <person name="Grigoriev I.V."/>
            <person name="Lynch M."/>
            <person name="Boore J.L."/>
        </authorList>
    </citation>
    <scope>NUCLEOTIDE SEQUENCE [LARGE SCALE GENOMIC DNA]</scope>
</reference>
<dbReference type="KEGG" id="dpx:DAPPUDRAFT_266998"/>
<dbReference type="OrthoDB" id="8058585at2759"/>